<evidence type="ECO:0000256" key="1">
    <source>
        <dbReference type="SAM" id="MobiDB-lite"/>
    </source>
</evidence>
<dbReference type="Proteomes" id="UP000030665">
    <property type="component" value="Unassembled WGS sequence"/>
</dbReference>
<keyword evidence="2" id="KW-1133">Transmembrane helix</keyword>
<gene>
    <name evidence="3" type="ORF">TTRE_0000298601</name>
</gene>
<keyword evidence="3" id="KW-0347">Helicase</keyword>
<evidence type="ECO:0000313" key="3">
    <source>
        <dbReference type="EMBL" id="CDW54716.1"/>
    </source>
</evidence>
<organism evidence="3 4">
    <name type="scientific">Trichuris trichiura</name>
    <name type="common">Whipworm</name>
    <name type="synonym">Trichocephalus trichiurus</name>
    <dbReference type="NCBI Taxonomy" id="36087"/>
    <lineage>
        <taxon>Eukaryota</taxon>
        <taxon>Metazoa</taxon>
        <taxon>Ecdysozoa</taxon>
        <taxon>Nematoda</taxon>
        <taxon>Enoplea</taxon>
        <taxon>Dorylaimia</taxon>
        <taxon>Trichinellida</taxon>
        <taxon>Trichuridae</taxon>
        <taxon>Trichuris</taxon>
    </lineage>
</organism>
<sequence length="377" mass="42309">MVVSGHDDLAYFLLVKVGSLVLTTLLVMITCLRCVGRNRLRVTAGFWRPDCYKKSRQRSEADEVDAANHTTSQPVASVPRTRPLSDFAPFSRTVRPDGLERSRSNSEIYAYVGKQQNFGHYLSNICSNPMQYDVPAYSQILENDGQTSDELYSQMHGHEFYDNIRDISPDNGGRNKAAVNSYDYPKFSPLPLKPRPSNAETLTAKQCANGSCFESHLYSAIKSVTDLDIKGSSSFPLHRSRLSRSHIGICPEPLYSVIQKQTPFMGRTVYVSGRMFPYSDPYIGRIGDLGDGSNRPAGLPSSPDQVVQRTRESEIADSEMPSCNYRYLSMREPLDVLRRRLEQQNGRNFFNSASDSSLHYYTSINESSDPGYEAVSL</sequence>
<dbReference type="GO" id="GO:0004386">
    <property type="term" value="F:helicase activity"/>
    <property type="evidence" value="ECO:0007669"/>
    <property type="project" value="UniProtKB-KW"/>
</dbReference>
<keyword evidence="3" id="KW-0067">ATP-binding</keyword>
<keyword evidence="2" id="KW-0472">Membrane</keyword>
<accession>A0A077Z3W3</accession>
<dbReference type="AlphaFoldDB" id="A0A077Z3W3"/>
<feature type="region of interest" description="Disordered" evidence="1">
    <location>
        <begin position="61"/>
        <end position="89"/>
    </location>
</feature>
<keyword evidence="3" id="KW-0547">Nucleotide-binding</keyword>
<evidence type="ECO:0000256" key="2">
    <source>
        <dbReference type="SAM" id="Phobius"/>
    </source>
</evidence>
<keyword evidence="4" id="KW-1185">Reference proteome</keyword>
<evidence type="ECO:0000313" key="4">
    <source>
        <dbReference type="Proteomes" id="UP000030665"/>
    </source>
</evidence>
<feature type="transmembrane region" description="Helical" evidence="2">
    <location>
        <begin position="12"/>
        <end position="32"/>
    </location>
</feature>
<proteinExistence type="predicted"/>
<keyword evidence="3" id="KW-0378">Hydrolase</keyword>
<keyword evidence="2" id="KW-0812">Transmembrane</keyword>
<dbReference type="EMBL" id="HG805913">
    <property type="protein sequence ID" value="CDW54716.1"/>
    <property type="molecule type" value="Genomic_DNA"/>
</dbReference>
<protein>
    <submittedName>
        <fullName evidence="3">Pre-mRNA-splicing ATP-dependent RNA helicase prp2 8</fullName>
    </submittedName>
</protein>
<dbReference type="OrthoDB" id="5914079at2759"/>
<name>A0A077Z3W3_TRITR</name>
<reference evidence="3" key="1">
    <citation type="submission" date="2014-01" db="EMBL/GenBank/DDBJ databases">
        <authorList>
            <person name="Aslett M."/>
        </authorList>
    </citation>
    <scope>NUCLEOTIDE SEQUENCE</scope>
</reference>
<reference evidence="3" key="2">
    <citation type="submission" date="2014-03" db="EMBL/GenBank/DDBJ databases">
        <title>The whipworm genome and dual-species transcriptomics of an intimate host-pathogen interaction.</title>
        <authorList>
            <person name="Foth B.J."/>
            <person name="Tsai I.J."/>
            <person name="Reid A.J."/>
            <person name="Bancroft A.J."/>
            <person name="Nichol S."/>
            <person name="Tracey A."/>
            <person name="Holroyd N."/>
            <person name="Cotton J.A."/>
            <person name="Stanley E.J."/>
            <person name="Zarowiecki M."/>
            <person name="Liu J.Z."/>
            <person name="Huckvale T."/>
            <person name="Cooper P.J."/>
            <person name="Grencis R.K."/>
            <person name="Berriman M."/>
        </authorList>
    </citation>
    <scope>NUCLEOTIDE SEQUENCE [LARGE SCALE GENOMIC DNA]</scope>
</reference>